<keyword evidence="9" id="KW-1015">Disulfide bond</keyword>
<dbReference type="PANTHER" id="PTHR14076">
    <property type="entry name" value="RECEPTOR ACTIVITY MODIFYING PROTEIN RAMP"/>
    <property type="match status" value="1"/>
</dbReference>
<evidence type="ECO:0000256" key="10">
    <source>
        <dbReference type="ARBA" id="ARBA00023170"/>
    </source>
</evidence>
<evidence type="ECO:0000256" key="3">
    <source>
        <dbReference type="ARBA" id="ARBA00022448"/>
    </source>
</evidence>
<accession>A0A3B3ZA36</accession>
<dbReference type="GO" id="GO:0006886">
    <property type="term" value="P:intracellular protein transport"/>
    <property type="evidence" value="ECO:0007669"/>
    <property type="project" value="InterPro"/>
</dbReference>
<organism evidence="11 12">
    <name type="scientific">Periophthalmus magnuspinnatus</name>
    <dbReference type="NCBI Taxonomy" id="409849"/>
    <lineage>
        <taxon>Eukaryota</taxon>
        <taxon>Metazoa</taxon>
        <taxon>Chordata</taxon>
        <taxon>Craniata</taxon>
        <taxon>Vertebrata</taxon>
        <taxon>Euteleostomi</taxon>
        <taxon>Actinopterygii</taxon>
        <taxon>Neopterygii</taxon>
        <taxon>Teleostei</taxon>
        <taxon>Neoteleostei</taxon>
        <taxon>Acanthomorphata</taxon>
        <taxon>Gobiaria</taxon>
        <taxon>Gobiiformes</taxon>
        <taxon>Gobioidei</taxon>
        <taxon>Gobiidae</taxon>
        <taxon>Oxudercinae</taxon>
        <taxon>Periophthalmus</taxon>
    </lineage>
</organism>
<dbReference type="GO" id="GO:0001525">
    <property type="term" value="P:angiogenesis"/>
    <property type="evidence" value="ECO:0007669"/>
    <property type="project" value="TreeGrafter"/>
</dbReference>
<proteinExistence type="inferred from homology"/>
<comment type="subcellular location">
    <subcellularLocation>
        <location evidence="1">Cell membrane</location>
        <topology evidence="1">Single-pass type I membrane protein</topology>
    </subcellularLocation>
</comment>
<evidence type="ECO:0000256" key="5">
    <source>
        <dbReference type="ARBA" id="ARBA00022692"/>
    </source>
</evidence>
<dbReference type="GO" id="GO:0072659">
    <property type="term" value="P:protein localization to plasma membrane"/>
    <property type="evidence" value="ECO:0007669"/>
    <property type="project" value="TreeGrafter"/>
</dbReference>
<reference evidence="11" key="1">
    <citation type="submission" date="2025-08" db="UniProtKB">
        <authorList>
            <consortium name="Ensembl"/>
        </authorList>
    </citation>
    <scope>IDENTIFICATION</scope>
</reference>
<dbReference type="InterPro" id="IPR006985">
    <property type="entry name" value="RAMP"/>
</dbReference>
<evidence type="ECO:0000256" key="1">
    <source>
        <dbReference type="ARBA" id="ARBA00004251"/>
    </source>
</evidence>
<evidence type="ECO:0000256" key="6">
    <source>
        <dbReference type="ARBA" id="ARBA00022729"/>
    </source>
</evidence>
<dbReference type="GO" id="GO:0005886">
    <property type="term" value="C:plasma membrane"/>
    <property type="evidence" value="ECO:0007669"/>
    <property type="project" value="UniProtKB-SubCell"/>
</dbReference>
<keyword evidence="7" id="KW-1133">Transmembrane helix</keyword>
<keyword evidence="4" id="KW-1003">Cell membrane</keyword>
<keyword evidence="10" id="KW-0675">Receptor</keyword>
<dbReference type="Ensembl" id="ENSPMGT00000001360.1">
    <property type="protein sequence ID" value="ENSPMGP00000001281.1"/>
    <property type="gene ID" value="ENSPMGG00000001161.1"/>
</dbReference>
<evidence type="ECO:0008006" key="13">
    <source>
        <dbReference type="Google" id="ProtNLM"/>
    </source>
</evidence>
<evidence type="ECO:0000256" key="7">
    <source>
        <dbReference type="ARBA" id="ARBA00022989"/>
    </source>
</evidence>
<evidence type="ECO:0000256" key="8">
    <source>
        <dbReference type="ARBA" id="ARBA00023136"/>
    </source>
</evidence>
<dbReference type="InterPro" id="IPR038126">
    <property type="entry name" value="RAMP_sf"/>
</dbReference>
<reference evidence="11" key="2">
    <citation type="submission" date="2025-09" db="UniProtKB">
        <authorList>
            <consortium name="Ensembl"/>
        </authorList>
    </citation>
    <scope>IDENTIFICATION</scope>
</reference>
<evidence type="ECO:0000313" key="12">
    <source>
        <dbReference type="Proteomes" id="UP000261520"/>
    </source>
</evidence>
<keyword evidence="5" id="KW-0812">Transmembrane</keyword>
<dbReference type="Proteomes" id="UP000261520">
    <property type="component" value="Unplaced"/>
</dbReference>
<sequence>MMNVSEDKWCSMQEIIRPYNEMTLCLERVSRILFCFYPNTIVEELFLQTHSHFFGACFRDEFTDPPPALLLTLTLLSVALIPVLVYFCCAVLVLAVVVRMIKSRKPH</sequence>
<dbReference type="GO" id="GO:0007186">
    <property type="term" value="P:G protein-coupled receptor signaling pathway"/>
    <property type="evidence" value="ECO:0007669"/>
    <property type="project" value="TreeGrafter"/>
</dbReference>
<dbReference type="GO" id="GO:0032870">
    <property type="term" value="P:cellular response to hormone stimulus"/>
    <property type="evidence" value="ECO:0007669"/>
    <property type="project" value="TreeGrafter"/>
</dbReference>
<dbReference type="Pfam" id="PF04901">
    <property type="entry name" value="RAMP"/>
    <property type="match status" value="1"/>
</dbReference>
<comment type="similarity">
    <text evidence="2">Belongs to the RAMP family.</text>
</comment>
<keyword evidence="6" id="KW-0732">Signal</keyword>
<name>A0A3B3ZA36_9GOBI</name>
<keyword evidence="8" id="KW-0472">Membrane</keyword>
<dbReference type="GO" id="GO:0006816">
    <property type="term" value="P:calcium ion transport"/>
    <property type="evidence" value="ECO:0007669"/>
    <property type="project" value="TreeGrafter"/>
</dbReference>
<dbReference type="GO" id="GO:0031623">
    <property type="term" value="P:receptor internalization"/>
    <property type="evidence" value="ECO:0007669"/>
    <property type="project" value="TreeGrafter"/>
</dbReference>
<dbReference type="Gene3D" id="1.10.150.510">
    <property type="entry name" value="Receptor activity modifying family"/>
    <property type="match status" value="1"/>
</dbReference>
<dbReference type="GO" id="GO:0015026">
    <property type="term" value="F:coreceptor activity"/>
    <property type="evidence" value="ECO:0007669"/>
    <property type="project" value="InterPro"/>
</dbReference>
<dbReference type="GO" id="GO:0043235">
    <property type="term" value="C:receptor complex"/>
    <property type="evidence" value="ECO:0007669"/>
    <property type="project" value="TreeGrafter"/>
</dbReference>
<dbReference type="STRING" id="409849.ENSPMGP00000001281"/>
<dbReference type="AlphaFoldDB" id="A0A3B3ZA36"/>
<evidence type="ECO:0000256" key="9">
    <source>
        <dbReference type="ARBA" id="ARBA00023157"/>
    </source>
</evidence>
<keyword evidence="3" id="KW-0813">Transport</keyword>
<dbReference type="PANTHER" id="PTHR14076:SF9">
    <property type="entry name" value="RECEPTOR ACTIVITY-MODIFYING PROTEIN 2"/>
    <property type="match status" value="1"/>
</dbReference>
<dbReference type="GO" id="GO:0009986">
    <property type="term" value="C:cell surface"/>
    <property type="evidence" value="ECO:0007669"/>
    <property type="project" value="TreeGrafter"/>
</dbReference>
<evidence type="ECO:0000256" key="4">
    <source>
        <dbReference type="ARBA" id="ARBA00022475"/>
    </source>
</evidence>
<evidence type="ECO:0000256" key="2">
    <source>
        <dbReference type="ARBA" id="ARBA00007087"/>
    </source>
</evidence>
<keyword evidence="12" id="KW-1185">Reference proteome</keyword>
<protein>
    <recommendedName>
        <fullName evidence="13">Receptor activity modifying protein 2</fullName>
    </recommendedName>
</protein>
<evidence type="ECO:0000313" key="11">
    <source>
        <dbReference type="Ensembl" id="ENSPMGP00000001281.1"/>
    </source>
</evidence>
<dbReference type="GO" id="GO:0008277">
    <property type="term" value="P:regulation of G protein-coupled receptor signaling pathway"/>
    <property type="evidence" value="ECO:0007669"/>
    <property type="project" value="InterPro"/>
</dbReference>